<sequence length="224" mass="24544">MKIVSLVASPRGMRGNTAALLRLVLEGAEAAGATAETIVLPGNTVLPCKACDSCHKKGACPQKDDFEAIKAKIYESDGLVLASPNYIFSVSAQMKAFMDRCCGVIHCMSFEGKYGVSVVTSGGGDEQPIADYMNHFLITTGITPVGSVCATMGGVSEPAFADETKREAIELGRNLVNAWKTRAAFPEVDRAKGEFKNRMQLLMTYRKEQWPYEWEYWRKNRGLT</sequence>
<dbReference type="InterPro" id="IPR029039">
    <property type="entry name" value="Flavoprotein-like_sf"/>
</dbReference>
<proteinExistence type="predicted"/>
<organism evidence="4 5">
    <name type="scientific">Candidatus Abyssobacteria bacterium SURF_17</name>
    <dbReference type="NCBI Taxonomy" id="2093361"/>
    <lineage>
        <taxon>Bacteria</taxon>
        <taxon>Pseudomonadati</taxon>
        <taxon>Candidatus Hydrogenedentota</taxon>
        <taxon>Candidatus Abyssobacteria</taxon>
    </lineage>
</organism>
<dbReference type="SUPFAM" id="SSF52218">
    <property type="entry name" value="Flavoproteins"/>
    <property type="match status" value="1"/>
</dbReference>
<evidence type="ECO:0000256" key="2">
    <source>
        <dbReference type="ARBA" id="ARBA00022643"/>
    </source>
</evidence>
<dbReference type="InterPro" id="IPR005025">
    <property type="entry name" value="FMN_Rdtase-like_dom"/>
</dbReference>
<protein>
    <submittedName>
        <fullName evidence="4">Flavodoxin family protein</fullName>
    </submittedName>
</protein>
<dbReference type="InterPro" id="IPR051796">
    <property type="entry name" value="ISF_SsuE-like"/>
</dbReference>
<dbReference type="Proteomes" id="UP000285961">
    <property type="component" value="Unassembled WGS sequence"/>
</dbReference>
<dbReference type="PANTHER" id="PTHR43278:SF1">
    <property type="entry name" value="IRON-SULFUR FLAVOPROTEIN MJ1083"/>
    <property type="match status" value="1"/>
</dbReference>
<name>A0A419F5Z4_9BACT</name>
<dbReference type="Gene3D" id="3.40.50.360">
    <property type="match status" value="1"/>
</dbReference>
<dbReference type="AlphaFoldDB" id="A0A419F5Z4"/>
<evidence type="ECO:0000259" key="3">
    <source>
        <dbReference type="Pfam" id="PF03358"/>
    </source>
</evidence>
<reference evidence="4 5" key="1">
    <citation type="journal article" date="2017" name="ISME J.">
        <title>Energy and carbon metabolisms in a deep terrestrial subsurface fluid microbial community.</title>
        <authorList>
            <person name="Momper L."/>
            <person name="Jungbluth S.P."/>
            <person name="Lee M.D."/>
            <person name="Amend J.P."/>
        </authorList>
    </citation>
    <scope>NUCLEOTIDE SEQUENCE [LARGE SCALE GENOMIC DNA]</scope>
    <source>
        <strain evidence="4">SURF_17</strain>
    </source>
</reference>
<accession>A0A419F5Z4</accession>
<dbReference type="GO" id="GO:0016491">
    <property type="term" value="F:oxidoreductase activity"/>
    <property type="evidence" value="ECO:0007669"/>
    <property type="project" value="InterPro"/>
</dbReference>
<gene>
    <name evidence="4" type="ORF">C4532_03935</name>
</gene>
<comment type="caution">
    <text evidence="4">The sequence shown here is derived from an EMBL/GenBank/DDBJ whole genome shotgun (WGS) entry which is preliminary data.</text>
</comment>
<keyword evidence="2" id="KW-0288">FMN</keyword>
<evidence type="ECO:0000256" key="1">
    <source>
        <dbReference type="ARBA" id="ARBA00022630"/>
    </source>
</evidence>
<dbReference type="EMBL" id="QZKI01000023">
    <property type="protein sequence ID" value="RJP73823.1"/>
    <property type="molecule type" value="Genomic_DNA"/>
</dbReference>
<feature type="domain" description="NADPH-dependent FMN reductase-like" evidence="3">
    <location>
        <begin position="1"/>
        <end position="147"/>
    </location>
</feature>
<evidence type="ECO:0000313" key="4">
    <source>
        <dbReference type="EMBL" id="RJP73823.1"/>
    </source>
</evidence>
<evidence type="ECO:0000313" key="5">
    <source>
        <dbReference type="Proteomes" id="UP000285961"/>
    </source>
</evidence>
<keyword evidence="1" id="KW-0285">Flavoprotein</keyword>
<dbReference type="Pfam" id="PF03358">
    <property type="entry name" value="FMN_red"/>
    <property type="match status" value="1"/>
</dbReference>
<dbReference type="PANTHER" id="PTHR43278">
    <property type="entry name" value="NAD(P)H-DEPENDENT FMN-CONTAINING OXIDOREDUCTASE YWQN-RELATED"/>
    <property type="match status" value="1"/>
</dbReference>